<evidence type="ECO:0000256" key="3">
    <source>
        <dbReference type="ARBA" id="ARBA00023125"/>
    </source>
</evidence>
<evidence type="ECO:0000256" key="7">
    <source>
        <dbReference type="SAM" id="MobiDB-lite"/>
    </source>
</evidence>
<keyword evidence="2" id="KW-0805">Transcription regulation</keyword>
<evidence type="ECO:0000256" key="6">
    <source>
        <dbReference type="ARBA" id="ARBA00023242"/>
    </source>
</evidence>
<accession>A0AAN7GKG5</accession>
<name>A0AAN7GKG5_9MYRT</name>
<dbReference type="GO" id="GO:0046983">
    <property type="term" value="F:protein dimerization activity"/>
    <property type="evidence" value="ECO:0007669"/>
    <property type="project" value="InterPro"/>
</dbReference>
<evidence type="ECO:0000313" key="10">
    <source>
        <dbReference type="Proteomes" id="UP001345219"/>
    </source>
</evidence>
<dbReference type="PANTHER" id="PTHR46266">
    <property type="entry name" value="TRANSCRIPTION FACTOR TT8"/>
    <property type="match status" value="1"/>
</dbReference>
<dbReference type="InterPro" id="IPR011598">
    <property type="entry name" value="bHLH_dom"/>
</dbReference>
<gene>
    <name evidence="9" type="ORF">SAY87_024801</name>
</gene>
<dbReference type="PANTHER" id="PTHR46266:SF3">
    <property type="entry name" value="TRANSCRIPTION FACTOR EGL1"/>
    <property type="match status" value="1"/>
</dbReference>
<dbReference type="PROSITE" id="PS50888">
    <property type="entry name" value="BHLH"/>
    <property type="match status" value="1"/>
</dbReference>
<dbReference type="InterPro" id="IPR036638">
    <property type="entry name" value="HLH_DNA-bd_sf"/>
</dbReference>
<dbReference type="InterPro" id="IPR054502">
    <property type="entry name" value="bHLH-TF_ACT-like_plant"/>
</dbReference>
<evidence type="ECO:0000256" key="2">
    <source>
        <dbReference type="ARBA" id="ARBA00023015"/>
    </source>
</evidence>
<dbReference type="EMBL" id="JAXIOK010000024">
    <property type="protein sequence ID" value="KAK4741213.1"/>
    <property type="molecule type" value="Genomic_DNA"/>
</dbReference>
<keyword evidence="4" id="KW-0010">Activator</keyword>
<keyword evidence="10" id="KW-1185">Reference proteome</keyword>
<keyword evidence="5" id="KW-0804">Transcription</keyword>
<dbReference type="SMART" id="SM00353">
    <property type="entry name" value="HLH"/>
    <property type="match status" value="1"/>
</dbReference>
<evidence type="ECO:0000256" key="5">
    <source>
        <dbReference type="ARBA" id="ARBA00023163"/>
    </source>
</evidence>
<keyword evidence="6" id="KW-0539">Nucleus</keyword>
<dbReference type="Pfam" id="PF22754">
    <property type="entry name" value="bHLH-TF_ACT-like_plant"/>
    <property type="match status" value="1"/>
</dbReference>
<protein>
    <recommendedName>
        <fullName evidence="8">BHLH domain-containing protein</fullName>
    </recommendedName>
</protein>
<feature type="region of interest" description="Disordered" evidence="7">
    <location>
        <begin position="469"/>
        <end position="492"/>
    </location>
</feature>
<evidence type="ECO:0000256" key="4">
    <source>
        <dbReference type="ARBA" id="ARBA00023159"/>
    </source>
</evidence>
<reference evidence="9 10" key="1">
    <citation type="journal article" date="2023" name="Hortic Res">
        <title>Pangenome of water caltrop reveals structural variations and asymmetric subgenome divergence after allopolyploidization.</title>
        <authorList>
            <person name="Zhang X."/>
            <person name="Chen Y."/>
            <person name="Wang L."/>
            <person name="Yuan Y."/>
            <person name="Fang M."/>
            <person name="Shi L."/>
            <person name="Lu R."/>
            <person name="Comes H.P."/>
            <person name="Ma Y."/>
            <person name="Chen Y."/>
            <person name="Huang G."/>
            <person name="Zhou Y."/>
            <person name="Zheng Z."/>
            <person name="Qiu Y."/>
        </authorList>
    </citation>
    <scope>NUCLEOTIDE SEQUENCE [LARGE SCALE GENOMIC DNA]</scope>
    <source>
        <tissue evidence="9">Roots</tissue>
    </source>
</reference>
<feature type="compositionally biased region" description="Basic and acidic residues" evidence="7">
    <location>
        <begin position="479"/>
        <end position="492"/>
    </location>
</feature>
<comment type="caution">
    <text evidence="9">The sequence shown here is derived from an EMBL/GenBank/DDBJ whole genome shotgun (WGS) entry which is preliminary data.</text>
</comment>
<evidence type="ECO:0000256" key="1">
    <source>
        <dbReference type="ARBA" id="ARBA00004123"/>
    </source>
</evidence>
<keyword evidence="3" id="KW-0238">DNA-binding</keyword>
<dbReference type="Proteomes" id="UP001345219">
    <property type="component" value="Chromosome 19"/>
</dbReference>
<dbReference type="InterPro" id="IPR025610">
    <property type="entry name" value="MYC/MYB_N"/>
</dbReference>
<evidence type="ECO:0000259" key="8">
    <source>
        <dbReference type="PROSITE" id="PS50888"/>
    </source>
</evidence>
<dbReference type="AlphaFoldDB" id="A0AAN7GKG5"/>
<feature type="domain" description="BHLH" evidence="8">
    <location>
        <begin position="399"/>
        <end position="448"/>
    </location>
</feature>
<comment type="subcellular location">
    <subcellularLocation>
        <location evidence="1">Nucleus</location>
    </subcellularLocation>
</comment>
<dbReference type="GO" id="GO:0080090">
    <property type="term" value="P:regulation of primary metabolic process"/>
    <property type="evidence" value="ECO:0007669"/>
    <property type="project" value="UniProtKB-ARBA"/>
</dbReference>
<sequence>MAQNGQRRVPDSLGKLLSLAVRSIQWSYAIFWSVSATRPGVLEWGDGYYNGDIKTRKTIRAVEIKADELELQRSKQLKELYDSLAAGESSPQSKRPSASLSPEDLSDTEWYYLVCMSFVFDVGEGLPGRTLASGQPSWLCNASNADSKVFSRSLLAKVMEDHGLIGHIKTSLLEKPYSMKDVKTYDLSIGDKISTEDIVFDPELIPVFGTIDVTSPNMSSSGFGTDHLEEDEFMVGGLNGAASQVPSWQFVDDEFSYSGVLCSLNHSDCISQAFVEPVKVLSFPNGGKLSDQCYAKQVDLIEPHRDDVHYQSVLSSLLKSHHQVILVPHIRGGVQGSSFMSWKTEGTPSSYSLDMANPVIPQRVLKGILFDIPRKHQHRMCLDENDKKDEVTRPESDKVQMNHMLSSGRVEKELISERFNSLKSIVSSNGKVDQVALLDETIDYLMDLQRRVDELEAIRKKTAGLDSKLRKKSRGASRRTSDSGDCIKSEFSKRSSGGKRKIIDVDQTEEETEEIEGLIDNNLTISVMGKSVEMELRCVWREGVLLDIMEVLSSLHLDLQSAQSSNIDGVLSLRINSKRRAPTPFLIFLASIILKMKGIRKICLLDSVNLGSTHDLDGLVLSCSFGGLQLCQREPLDKPFKLLFEQAERTHAAERARGILTR</sequence>
<dbReference type="Pfam" id="PF14215">
    <property type="entry name" value="bHLH-MYC_N"/>
    <property type="match status" value="1"/>
</dbReference>
<proteinExistence type="predicted"/>
<organism evidence="9 10">
    <name type="scientific">Trapa incisa</name>
    <dbReference type="NCBI Taxonomy" id="236973"/>
    <lineage>
        <taxon>Eukaryota</taxon>
        <taxon>Viridiplantae</taxon>
        <taxon>Streptophyta</taxon>
        <taxon>Embryophyta</taxon>
        <taxon>Tracheophyta</taxon>
        <taxon>Spermatophyta</taxon>
        <taxon>Magnoliopsida</taxon>
        <taxon>eudicotyledons</taxon>
        <taxon>Gunneridae</taxon>
        <taxon>Pentapetalae</taxon>
        <taxon>rosids</taxon>
        <taxon>malvids</taxon>
        <taxon>Myrtales</taxon>
        <taxon>Lythraceae</taxon>
        <taxon>Trapa</taxon>
    </lineage>
</organism>
<dbReference type="GO" id="GO:0005634">
    <property type="term" value="C:nucleus"/>
    <property type="evidence" value="ECO:0007669"/>
    <property type="project" value="UniProtKB-SubCell"/>
</dbReference>
<dbReference type="SUPFAM" id="SSF47459">
    <property type="entry name" value="HLH, helix-loop-helix DNA-binding domain"/>
    <property type="match status" value="1"/>
</dbReference>
<evidence type="ECO:0000313" key="9">
    <source>
        <dbReference type="EMBL" id="KAK4741213.1"/>
    </source>
</evidence>